<sequence>MTKKMDEMETKNILDEKEESNIQKFFDGSNILITGGTGFLGKILINKLLTSCPGINIIYLLVRSKKNKSVDTRVDEIFDDPVFEILKRSSTKYSFHIKGIAGDCLKPALGLSIYDRKILLGKWPNTYTFTKAVAEDVIRTCSEQIPVGVFRPGIVISTYQDPVCGWIDNFYGPTGVIAGAGTGLLRTLRCNPKAVANMVPVDLCVNSMIAASWDIYERHNCRSTKSSGSIPVYNFCTTSENQLTWGEFTAKTTKYGLMYPTLTAIWYLCYSNTTNRVAHMISICFLHYLPALLIDILCLCLGKKPRLLNTYKKIHKFMNVIAYFSMRDWDFRIDNVEDLWNRMTNIDKQIFFFDMKQLDWDFFLQQYFRGIRRYLLKDPLETIPKALIKWNRLYWQHQCLKAIIYVIIFYIFWFFLKCLFGVLLA</sequence>
<dbReference type="InterPro" id="IPR026055">
    <property type="entry name" value="FAR"/>
</dbReference>
<dbReference type="GO" id="GO:0005777">
    <property type="term" value="C:peroxisome"/>
    <property type="evidence" value="ECO:0007669"/>
    <property type="project" value="TreeGrafter"/>
</dbReference>
<feature type="transmembrane region" description="Helical" evidence="4">
    <location>
        <begin position="277"/>
        <end position="302"/>
    </location>
</feature>
<evidence type="ECO:0000256" key="4">
    <source>
        <dbReference type="RuleBase" id="RU363097"/>
    </source>
</evidence>
<dbReference type="InterPro" id="IPR036291">
    <property type="entry name" value="NAD(P)-bd_dom_sf"/>
</dbReference>
<keyword evidence="4" id="KW-1133">Transmembrane helix</keyword>
<accession>A0A0Q9WVQ6</accession>
<dbReference type="GO" id="GO:0080019">
    <property type="term" value="F:alcohol-forming very long-chain fatty acyl-CoA reductase activity"/>
    <property type="evidence" value="ECO:0007669"/>
    <property type="project" value="InterPro"/>
</dbReference>
<comment type="function">
    <text evidence="4">Catalyzes the reduction of fatty acyl-CoA to fatty alcohols.</text>
</comment>
<keyword evidence="8" id="KW-1185">Reference proteome</keyword>
<keyword evidence="2 4" id="KW-0444">Lipid biosynthesis</keyword>
<gene>
    <name evidence="7" type="primary">Dvir\GJ13738</name>
    <name evidence="7" type="ORF">Dvir_GJ13738</name>
</gene>
<dbReference type="PANTHER" id="PTHR11011">
    <property type="entry name" value="MALE STERILITY PROTEIN 2-RELATED"/>
    <property type="match status" value="1"/>
</dbReference>
<keyword evidence="4" id="KW-0560">Oxidoreductase</keyword>
<feature type="domain" description="Thioester reductase (TE)" evidence="6">
    <location>
        <begin position="33"/>
        <end position="117"/>
    </location>
</feature>
<dbReference type="EMBL" id="CH940647">
    <property type="protein sequence ID" value="KRF84875.1"/>
    <property type="molecule type" value="Genomic_DNA"/>
</dbReference>
<dbReference type="GO" id="GO:0102965">
    <property type="term" value="F:alcohol-forming long-chain fatty acyl-CoA reductase activity"/>
    <property type="evidence" value="ECO:0007669"/>
    <property type="project" value="UniProtKB-EC"/>
</dbReference>
<evidence type="ECO:0000259" key="5">
    <source>
        <dbReference type="Pfam" id="PF03015"/>
    </source>
</evidence>
<dbReference type="Proteomes" id="UP000008792">
    <property type="component" value="Unassembled WGS sequence"/>
</dbReference>
<feature type="domain" description="Thioester reductase (TE)" evidence="6">
    <location>
        <begin position="119"/>
        <end position="208"/>
    </location>
</feature>
<keyword evidence="3 4" id="KW-0443">Lipid metabolism</keyword>
<dbReference type="EC" id="1.2.1.84" evidence="4"/>
<proteinExistence type="inferred from homology"/>
<evidence type="ECO:0000256" key="2">
    <source>
        <dbReference type="ARBA" id="ARBA00022516"/>
    </source>
</evidence>
<dbReference type="InterPro" id="IPR013120">
    <property type="entry name" value="FAR_NAD-bd"/>
</dbReference>
<dbReference type="AlphaFoldDB" id="A0A0Q9WVQ6"/>
<comment type="catalytic activity">
    <reaction evidence="4">
        <text>a long-chain fatty acyl-CoA + 2 NADPH + 2 H(+) = a long-chain primary fatty alcohol + 2 NADP(+) + CoA</text>
        <dbReference type="Rhea" id="RHEA:52716"/>
        <dbReference type="ChEBI" id="CHEBI:15378"/>
        <dbReference type="ChEBI" id="CHEBI:57287"/>
        <dbReference type="ChEBI" id="CHEBI:57783"/>
        <dbReference type="ChEBI" id="CHEBI:58349"/>
        <dbReference type="ChEBI" id="CHEBI:77396"/>
        <dbReference type="ChEBI" id="CHEBI:83139"/>
        <dbReference type="EC" id="1.2.1.84"/>
    </reaction>
</comment>
<feature type="transmembrane region" description="Helical" evidence="4">
    <location>
        <begin position="402"/>
        <end position="424"/>
    </location>
</feature>
<organism evidence="7 8">
    <name type="scientific">Drosophila virilis</name>
    <name type="common">Fruit fly</name>
    <dbReference type="NCBI Taxonomy" id="7244"/>
    <lineage>
        <taxon>Eukaryota</taxon>
        <taxon>Metazoa</taxon>
        <taxon>Ecdysozoa</taxon>
        <taxon>Arthropoda</taxon>
        <taxon>Hexapoda</taxon>
        <taxon>Insecta</taxon>
        <taxon>Pterygota</taxon>
        <taxon>Neoptera</taxon>
        <taxon>Endopterygota</taxon>
        <taxon>Diptera</taxon>
        <taxon>Brachycera</taxon>
        <taxon>Muscomorpha</taxon>
        <taxon>Ephydroidea</taxon>
        <taxon>Drosophilidae</taxon>
        <taxon>Drosophila</taxon>
    </lineage>
</organism>
<dbReference type="CDD" id="cd09071">
    <property type="entry name" value="FAR_C"/>
    <property type="match status" value="1"/>
</dbReference>
<feature type="domain" description="Fatty acyl-CoA reductase C-terminal" evidence="5">
    <location>
        <begin position="286"/>
        <end position="378"/>
    </location>
</feature>
<keyword evidence="4" id="KW-0812">Transmembrane</keyword>
<dbReference type="Gene3D" id="3.40.50.720">
    <property type="entry name" value="NAD(P)-binding Rossmann-like Domain"/>
    <property type="match status" value="2"/>
</dbReference>
<dbReference type="InterPro" id="IPR033640">
    <property type="entry name" value="FAR_C"/>
</dbReference>
<evidence type="ECO:0000313" key="8">
    <source>
        <dbReference type="Proteomes" id="UP000008792"/>
    </source>
</evidence>
<dbReference type="PANTHER" id="PTHR11011:SF60">
    <property type="entry name" value="FATTY ACYL-COA REDUCTASE-RELATED"/>
    <property type="match status" value="1"/>
</dbReference>
<comment type="similarity">
    <text evidence="1 4">Belongs to the fatty acyl-CoA reductase family.</text>
</comment>
<protein>
    <recommendedName>
        <fullName evidence="4">Fatty acyl-CoA reductase</fullName>
        <ecNumber evidence="4">1.2.1.84</ecNumber>
    </recommendedName>
</protein>
<keyword evidence="4" id="KW-0521">NADP</keyword>
<dbReference type="Pfam" id="PF03015">
    <property type="entry name" value="Sterile"/>
    <property type="match status" value="1"/>
</dbReference>
<evidence type="ECO:0000313" key="7">
    <source>
        <dbReference type="EMBL" id="KRF84875.1"/>
    </source>
</evidence>
<dbReference type="SUPFAM" id="SSF51735">
    <property type="entry name" value="NAD(P)-binding Rossmann-fold domains"/>
    <property type="match status" value="1"/>
</dbReference>
<name>A0A0Q9WVQ6_DROVI</name>
<dbReference type="GO" id="GO:0035336">
    <property type="term" value="P:long-chain fatty-acyl-CoA metabolic process"/>
    <property type="evidence" value="ECO:0007669"/>
    <property type="project" value="TreeGrafter"/>
</dbReference>
<evidence type="ECO:0000256" key="1">
    <source>
        <dbReference type="ARBA" id="ARBA00005928"/>
    </source>
</evidence>
<evidence type="ECO:0000256" key="3">
    <source>
        <dbReference type="ARBA" id="ARBA00023098"/>
    </source>
</evidence>
<evidence type="ECO:0000259" key="6">
    <source>
        <dbReference type="Pfam" id="PF07993"/>
    </source>
</evidence>
<dbReference type="Pfam" id="PF07993">
    <property type="entry name" value="NAD_binding_4"/>
    <property type="match status" value="2"/>
</dbReference>
<reference evidence="7 8" key="1">
    <citation type="journal article" date="2007" name="Nature">
        <title>Evolution of genes and genomes on the Drosophila phylogeny.</title>
        <authorList>
            <consortium name="Drosophila 12 Genomes Consortium"/>
            <person name="Clark A.G."/>
            <person name="Eisen M.B."/>
            <person name="Smith D.R."/>
            <person name="Bergman C.M."/>
            <person name="Oliver B."/>
            <person name="Markow T.A."/>
            <person name="Kaufman T.C."/>
            <person name="Kellis M."/>
            <person name="Gelbart W."/>
            <person name="Iyer V.N."/>
            <person name="Pollard D.A."/>
            <person name="Sackton T.B."/>
            <person name="Larracuente A.M."/>
            <person name="Singh N.D."/>
            <person name="Abad J.P."/>
            <person name="Abt D.N."/>
            <person name="Adryan B."/>
            <person name="Aguade M."/>
            <person name="Akashi H."/>
            <person name="Anderson W.W."/>
            <person name="Aquadro C.F."/>
            <person name="Ardell D.H."/>
            <person name="Arguello R."/>
            <person name="Artieri C.G."/>
            <person name="Barbash D.A."/>
            <person name="Barker D."/>
            <person name="Barsanti P."/>
            <person name="Batterham P."/>
            <person name="Batzoglou S."/>
            <person name="Begun D."/>
            <person name="Bhutkar A."/>
            <person name="Blanco E."/>
            <person name="Bosak S.A."/>
            <person name="Bradley R.K."/>
            <person name="Brand A.D."/>
            <person name="Brent M.R."/>
            <person name="Brooks A.N."/>
            <person name="Brown R.H."/>
            <person name="Butlin R.K."/>
            <person name="Caggese C."/>
            <person name="Calvi B.R."/>
            <person name="Bernardo de Carvalho A."/>
            <person name="Caspi A."/>
            <person name="Castrezana S."/>
            <person name="Celniker S.E."/>
            <person name="Chang J.L."/>
            <person name="Chapple C."/>
            <person name="Chatterji S."/>
            <person name="Chinwalla A."/>
            <person name="Civetta A."/>
            <person name="Clifton S.W."/>
            <person name="Comeron J.M."/>
            <person name="Costello J.C."/>
            <person name="Coyne J.A."/>
            <person name="Daub J."/>
            <person name="David R.G."/>
            <person name="Delcher A.L."/>
            <person name="Delehaunty K."/>
            <person name="Do C.B."/>
            <person name="Ebling H."/>
            <person name="Edwards K."/>
            <person name="Eickbush T."/>
            <person name="Evans J.D."/>
            <person name="Filipski A."/>
            <person name="Findeiss S."/>
            <person name="Freyhult E."/>
            <person name="Fulton L."/>
            <person name="Fulton R."/>
            <person name="Garcia A.C."/>
            <person name="Gardiner A."/>
            <person name="Garfield D.A."/>
            <person name="Garvin B.E."/>
            <person name="Gibson G."/>
            <person name="Gilbert D."/>
            <person name="Gnerre S."/>
            <person name="Godfrey J."/>
            <person name="Good R."/>
            <person name="Gotea V."/>
            <person name="Gravely B."/>
            <person name="Greenberg A.J."/>
            <person name="Griffiths-Jones S."/>
            <person name="Gross S."/>
            <person name="Guigo R."/>
            <person name="Gustafson E.A."/>
            <person name="Haerty W."/>
            <person name="Hahn M.W."/>
            <person name="Halligan D.L."/>
            <person name="Halpern A.L."/>
            <person name="Halter G.M."/>
            <person name="Han M.V."/>
            <person name="Heger A."/>
            <person name="Hillier L."/>
            <person name="Hinrichs A.S."/>
            <person name="Holmes I."/>
            <person name="Hoskins R.A."/>
            <person name="Hubisz M.J."/>
            <person name="Hultmark D."/>
            <person name="Huntley M.A."/>
            <person name="Jaffe D.B."/>
            <person name="Jagadeeshan S."/>
            <person name="Jeck W.R."/>
            <person name="Johnson J."/>
            <person name="Jones C.D."/>
            <person name="Jordan W.C."/>
            <person name="Karpen G.H."/>
            <person name="Kataoka E."/>
            <person name="Keightley P.D."/>
            <person name="Kheradpour P."/>
            <person name="Kirkness E.F."/>
            <person name="Koerich L.B."/>
            <person name="Kristiansen K."/>
            <person name="Kudrna D."/>
            <person name="Kulathinal R.J."/>
            <person name="Kumar S."/>
            <person name="Kwok R."/>
            <person name="Lander E."/>
            <person name="Langley C.H."/>
            <person name="Lapoint R."/>
            <person name="Lazzaro B.P."/>
            <person name="Lee S.J."/>
            <person name="Levesque L."/>
            <person name="Li R."/>
            <person name="Lin C.F."/>
            <person name="Lin M.F."/>
            <person name="Lindblad-Toh K."/>
            <person name="Llopart A."/>
            <person name="Long M."/>
            <person name="Low L."/>
            <person name="Lozovsky E."/>
            <person name="Lu J."/>
            <person name="Luo M."/>
            <person name="Machado C.A."/>
            <person name="Makalowski W."/>
            <person name="Marzo M."/>
            <person name="Matsuda M."/>
            <person name="Matzkin L."/>
            <person name="McAllister B."/>
            <person name="McBride C.S."/>
            <person name="McKernan B."/>
            <person name="McKernan K."/>
            <person name="Mendez-Lago M."/>
            <person name="Minx P."/>
            <person name="Mollenhauer M.U."/>
            <person name="Montooth K."/>
            <person name="Mount S.M."/>
            <person name="Mu X."/>
            <person name="Myers E."/>
            <person name="Negre B."/>
            <person name="Newfeld S."/>
            <person name="Nielsen R."/>
            <person name="Noor M.A."/>
            <person name="O'Grady P."/>
            <person name="Pachter L."/>
            <person name="Papaceit M."/>
            <person name="Parisi M.J."/>
            <person name="Parisi M."/>
            <person name="Parts L."/>
            <person name="Pedersen J.S."/>
            <person name="Pesole G."/>
            <person name="Phillippy A.M."/>
            <person name="Ponting C.P."/>
            <person name="Pop M."/>
            <person name="Porcelli D."/>
            <person name="Powell J.R."/>
            <person name="Prohaska S."/>
            <person name="Pruitt K."/>
            <person name="Puig M."/>
            <person name="Quesneville H."/>
            <person name="Ram K.R."/>
            <person name="Rand D."/>
            <person name="Rasmussen M.D."/>
            <person name="Reed L.K."/>
            <person name="Reenan R."/>
            <person name="Reily A."/>
            <person name="Remington K.A."/>
            <person name="Rieger T.T."/>
            <person name="Ritchie M.G."/>
            <person name="Robin C."/>
            <person name="Rogers Y.H."/>
            <person name="Rohde C."/>
            <person name="Rozas J."/>
            <person name="Rubenfield M.J."/>
            <person name="Ruiz A."/>
            <person name="Russo S."/>
            <person name="Salzberg S.L."/>
            <person name="Sanchez-Gracia A."/>
            <person name="Saranga D.J."/>
            <person name="Sato H."/>
            <person name="Schaeffer S.W."/>
            <person name="Schatz M.C."/>
            <person name="Schlenke T."/>
            <person name="Schwartz R."/>
            <person name="Segarra C."/>
            <person name="Singh R.S."/>
            <person name="Sirot L."/>
            <person name="Sirota M."/>
            <person name="Sisneros N.B."/>
            <person name="Smith C.D."/>
            <person name="Smith T.F."/>
            <person name="Spieth J."/>
            <person name="Stage D.E."/>
            <person name="Stark A."/>
            <person name="Stephan W."/>
            <person name="Strausberg R.L."/>
            <person name="Strempel S."/>
            <person name="Sturgill D."/>
            <person name="Sutton G."/>
            <person name="Sutton G.G."/>
            <person name="Tao W."/>
            <person name="Teichmann S."/>
            <person name="Tobari Y.N."/>
            <person name="Tomimura Y."/>
            <person name="Tsolas J.M."/>
            <person name="Valente V.L."/>
            <person name="Venter E."/>
            <person name="Venter J.C."/>
            <person name="Vicario S."/>
            <person name="Vieira F.G."/>
            <person name="Vilella A.J."/>
            <person name="Villasante A."/>
            <person name="Walenz B."/>
            <person name="Wang J."/>
            <person name="Wasserman M."/>
            <person name="Watts T."/>
            <person name="Wilson D."/>
            <person name="Wilson R.K."/>
            <person name="Wing R.A."/>
            <person name="Wolfner M.F."/>
            <person name="Wong A."/>
            <person name="Wong G.K."/>
            <person name="Wu C.I."/>
            <person name="Wu G."/>
            <person name="Yamamoto D."/>
            <person name="Yang H.P."/>
            <person name="Yang S.P."/>
            <person name="Yorke J.A."/>
            <person name="Yoshida K."/>
            <person name="Zdobnov E."/>
            <person name="Zhang P."/>
            <person name="Zhang Y."/>
            <person name="Zimin A.V."/>
            <person name="Baldwin J."/>
            <person name="Abdouelleil A."/>
            <person name="Abdulkadir J."/>
            <person name="Abebe A."/>
            <person name="Abera B."/>
            <person name="Abreu J."/>
            <person name="Acer S.C."/>
            <person name="Aftuck L."/>
            <person name="Alexander A."/>
            <person name="An P."/>
            <person name="Anderson E."/>
            <person name="Anderson S."/>
            <person name="Arachi H."/>
            <person name="Azer M."/>
            <person name="Bachantsang P."/>
            <person name="Barry A."/>
            <person name="Bayul T."/>
            <person name="Berlin A."/>
            <person name="Bessette D."/>
            <person name="Bloom T."/>
            <person name="Blye J."/>
            <person name="Boguslavskiy L."/>
            <person name="Bonnet C."/>
            <person name="Boukhgalter B."/>
            <person name="Bourzgui I."/>
            <person name="Brown A."/>
            <person name="Cahill P."/>
            <person name="Channer S."/>
            <person name="Cheshatsang Y."/>
            <person name="Chuda L."/>
            <person name="Citroen M."/>
            <person name="Collymore A."/>
            <person name="Cooke P."/>
            <person name="Costello M."/>
            <person name="D'Aco K."/>
            <person name="Daza R."/>
            <person name="De Haan G."/>
            <person name="DeGray S."/>
            <person name="DeMaso C."/>
            <person name="Dhargay N."/>
            <person name="Dooley K."/>
            <person name="Dooley E."/>
            <person name="Doricent M."/>
            <person name="Dorje P."/>
            <person name="Dorjee K."/>
            <person name="Dupes A."/>
            <person name="Elong R."/>
            <person name="Falk J."/>
            <person name="Farina A."/>
            <person name="Faro S."/>
            <person name="Ferguson D."/>
            <person name="Fisher S."/>
            <person name="Foley C.D."/>
            <person name="Franke A."/>
            <person name="Friedrich D."/>
            <person name="Gadbois L."/>
            <person name="Gearin G."/>
            <person name="Gearin C.R."/>
            <person name="Giannoukos G."/>
            <person name="Goode T."/>
            <person name="Graham J."/>
            <person name="Grandbois E."/>
            <person name="Grewal S."/>
            <person name="Gyaltsen K."/>
            <person name="Hafez N."/>
            <person name="Hagos B."/>
            <person name="Hall J."/>
            <person name="Henson C."/>
            <person name="Hollinger A."/>
            <person name="Honan T."/>
            <person name="Huard M.D."/>
            <person name="Hughes L."/>
            <person name="Hurhula B."/>
            <person name="Husby M.E."/>
            <person name="Kamat A."/>
            <person name="Kanga B."/>
            <person name="Kashin S."/>
            <person name="Khazanovich D."/>
            <person name="Kisner P."/>
            <person name="Lance K."/>
            <person name="Lara M."/>
            <person name="Lee W."/>
            <person name="Lennon N."/>
            <person name="Letendre F."/>
            <person name="LeVine R."/>
            <person name="Lipovsky A."/>
            <person name="Liu X."/>
            <person name="Liu J."/>
            <person name="Liu S."/>
            <person name="Lokyitsang T."/>
            <person name="Lokyitsang Y."/>
            <person name="Lubonja R."/>
            <person name="Lui A."/>
            <person name="MacDonald P."/>
            <person name="Magnisalis V."/>
            <person name="Maru K."/>
            <person name="Matthews C."/>
            <person name="McCusker W."/>
            <person name="McDonough S."/>
            <person name="Mehta T."/>
            <person name="Meldrim J."/>
            <person name="Meneus L."/>
            <person name="Mihai O."/>
            <person name="Mihalev A."/>
            <person name="Mihova T."/>
            <person name="Mittelman R."/>
            <person name="Mlenga V."/>
            <person name="Montmayeur A."/>
            <person name="Mulrain L."/>
            <person name="Navidi A."/>
            <person name="Naylor J."/>
            <person name="Negash T."/>
            <person name="Nguyen T."/>
            <person name="Nguyen N."/>
            <person name="Nicol R."/>
            <person name="Norbu C."/>
            <person name="Norbu N."/>
            <person name="Novod N."/>
            <person name="O'Neill B."/>
            <person name="Osman S."/>
            <person name="Markiewicz E."/>
            <person name="Oyono O.L."/>
            <person name="Patti C."/>
            <person name="Phunkhang P."/>
            <person name="Pierre F."/>
            <person name="Priest M."/>
            <person name="Raghuraman S."/>
            <person name="Rege F."/>
            <person name="Reyes R."/>
            <person name="Rise C."/>
            <person name="Rogov P."/>
            <person name="Ross K."/>
            <person name="Ryan E."/>
            <person name="Settipalli S."/>
            <person name="Shea T."/>
            <person name="Sherpa N."/>
            <person name="Shi L."/>
            <person name="Shih D."/>
            <person name="Sparrow T."/>
            <person name="Spaulding J."/>
            <person name="Stalker J."/>
            <person name="Stange-Thomann N."/>
            <person name="Stavropoulos S."/>
            <person name="Stone C."/>
            <person name="Strader C."/>
            <person name="Tesfaye S."/>
            <person name="Thomson T."/>
            <person name="Thoulutsang Y."/>
            <person name="Thoulutsang D."/>
            <person name="Topham K."/>
            <person name="Topping I."/>
            <person name="Tsamla T."/>
            <person name="Vassiliev H."/>
            <person name="Vo A."/>
            <person name="Wangchuk T."/>
            <person name="Wangdi T."/>
            <person name="Weiand M."/>
            <person name="Wilkinson J."/>
            <person name="Wilson A."/>
            <person name="Yadav S."/>
            <person name="Young G."/>
            <person name="Yu Q."/>
            <person name="Zembek L."/>
            <person name="Zhong D."/>
            <person name="Zimmer A."/>
            <person name="Zwirko Z."/>
            <person name="Jaffe D.B."/>
            <person name="Alvarez P."/>
            <person name="Brockman W."/>
            <person name="Butler J."/>
            <person name="Chin C."/>
            <person name="Gnerre S."/>
            <person name="Grabherr M."/>
            <person name="Kleber M."/>
            <person name="Mauceli E."/>
            <person name="MacCallum I."/>
        </authorList>
    </citation>
    <scope>NUCLEOTIDE SEQUENCE [LARGE SCALE GENOMIC DNA]</scope>
    <source>
        <strain evidence="8">Tucson 15010-1051.87</strain>
    </source>
</reference>
<dbReference type="OrthoDB" id="429813at2759"/>
<keyword evidence="4" id="KW-0472">Membrane</keyword>